<comment type="subcellular location">
    <subcellularLocation>
        <location evidence="1">Membrane</location>
        <topology evidence="1">Multi-pass membrane protein</topology>
    </subcellularLocation>
</comment>
<evidence type="ECO:0000313" key="7">
    <source>
        <dbReference type="EMBL" id="EQD64853.1"/>
    </source>
</evidence>
<evidence type="ECO:0000259" key="6">
    <source>
        <dbReference type="PROSITE" id="PS50850"/>
    </source>
</evidence>
<dbReference type="PANTHER" id="PTHR23508:SF10">
    <property type="entry name" value="CARBOXYLIC ACID TRANSPORTER PROTEIN HOMOLOG"/>
    <property type="match status" value="1"/>
</dbReference>
<evidence type="ECO:0000256" key="1">
    <source>
        <dbReference type="ARBA" id="ARBA00004141"/>
    </source>
</evidence>
<dbReference type="Gene3D" id="1.20.1250.20">
    <property type="entry name" value="MFS general substrate transporter like domains"/>
    <property type="match status" value="1"/>
</dbReference>
<accession>T1B8Q6</accession>
<reference evidence="7" key="1">
    <citation type="submission" date="2013-08" db="EMBL/GenBank/DDBJ databases">
        <authorList>
            <person name="Mendez C."/>
            <person name="Richter M."/>
            <person name="Ferrer M."/>
            <person name="Sanchez J."/>
        </authorList>
    </citation>
    <scope>NUCLEOTIDE SEQUENCE</scope>
</reference>
<dbReference type="Pfam" id="PF07690">
    <property type="entry name" value="MFS_1"/>
    <property type="match status" value="1"/>
</dbReference>
<comment type="caution">
    <text evidence="7">The sequence shown here is derived from an EMBL/GenBank/DDBJ whole genome shotgun (WGS) entry which is preliminary data.</text>
</comment>
<dbReference type="InterPro" id="IPR036259">
    <property type="entry name" value="MFS_trans_sf"/>
</dbReference>
<dbReference type="InterPro" id="IPR020846">
    <property type="entry name" value="MFS_dom"/>
</dbReference>
<gene>
    <name evidence="7" type="ORF">B2A_01821</name>
</gene>
<reference evidence="7" key="2">
    <citation type="journal article" date="2014" name="ISME J.">
        <title>Microbial stratification in low pH oxic and suboxic macroscopic growths along an acid mine drainage.</title>
        <authorList>
            <person name="Mendez-Garcia C."/>
            <person name="Mesa V."/>
            <person name="Sprenger R.R."/>
            <person name="Richter M."/>
            <person name="Diez M.S."/>
            <person name="Solano J."/>
            <person name="Bargiela R."/>
            <person name="Golyshina O.V."/>
            <person name="Manteca A."/>
            <person name="Ramos J.L."/>
            <person name="Gallego J.R."/>
            <person name="Llorente I."/>
            <person name="Martins Dos Santos V.A."/>
            <person name="Jensen O.N."/>
            <person name="Pelaez A.I."/>
            <person name="Sanchez J."/>
            <person name="Ferrer M."/>
        </authorList>
    </citation>
    <scope>NUCLEOTIDE SEQUENCE</scope>
</reference>
<evidence type="ECO:0000256" key="2">
    <source>
        <dbReference type="ARBA" id="ARBA00022692"/>
    </source>
</evidence>
<feature type="non-terminal residue" evidence="7">
    <location>
        <position position="113"/>
    </location>
</feature>
<name>T1B8Q6_9ZZZZ</name>
<dbReference type="GO" id="GO:0005886">
    <property type="term" value="C:plasma membrane"/>
    <property type="evidence" value="ECO:0007669"/>
    <property type="project" value="TreeGrafter"/>
</dbReference>
<dbReference type="PANTHER" id="PTHR23508">
    <property type="entry name" value="CARBOXYLIC ACID TRANSPORTER PROTEIN HOMOLOG"/>
    <property type="match status" value="1"/>
</dbReference>
<organism evidence="7">
    <name type="scientific">mine drainage metagenome</name>
    <dbReference type="NCBI Taxonomy" id="410659"/>
    <lineage>
        <taxon>unclassified sequences</taxon>
        <taxon>metagenomes</taxon>
        <taxon>ecological metagenomes</taxon>
    </lineage>
</organism>
<dbReference type="SUPFAM" id="SSF103473">
    <property type="entry name" value="MFS general substrate transporter"/>
    <property type="match status" value="1"/>
</dbReference>
<feature type="domain" description="Major facilitator superfamily (MFS) profile" evidence="6">
    <location>
        <begin position="23"/>
        <end position="113"/>
    </location>
</feature>
<proteinExistence type="predicted"/>
<feature type="transmembrane region" description="Helical" evidence="5">
    <location>
        <begin position="21"/>
        <end position="45"/>
    </location>
</feature>
<evidence type="ECO:0000256" key="4">
    <source>
        <dbReference type="ARBA" id="ARBA00023136"/>
    </source>
</evidence>
<feature type="transmembrane region" description="Helical" evidence="5">
    <location>
        <begin position="89"/>
        <end position="107"/>
    </location>
</feature>
<dbReference type="InterPro" id="IPR011701">
    <property type="entry name" value="MFS"/>
</dbReference>
<sequence>MSNSVDIPAFVDGRQVSAFQYLVVGLCAMAMVIDGFDTQAISYAAPLIAKEWGLAKATLGPIFSSSLVGLMVGYLLLPPISDRFGHRRIIIIGTIFFGVFTLLTAYAHGLTEL</sequence>
<dbReference type="PROSITE" id="PS50850">
    <property type="entry name" value="MFS"/>
    <property type="match status" value="1"/>
</dbReference>
<dbReference type="EMBL" id="AUZZ01001292">
    <property type="protein sequence ID" value="EQD64853.1"/>
    <property type="molecule type" value="Genomic_DNA"/>
</dbReference>
<feature type="transmembrane region" description="Helical" evidence="5">
    <location>
        <begin position="57"/>
        <end position="77"/>
    </location>
</feature>
<dbReference type="AlphaFoldDB" id="T1B8Q6"/>
<evidence type="ECO:0000256" key="5">
    <source>
        <dbReference type="SAM" id="Phobius"/>
    </source>
</evidence>
<keyword evidence="2 5" id="KW-0812">Transmembrane</keyword>
<evidence type="ECO:0000256" key="3">
    <source>
        <dbReference type="ARBA" id="ARBA00022989"/>
    </source>
</evidence>
<dbReference type="GO" id="GO:0046943">
    <property type="term" value="F:carboxylic acid transmembrane transporter activity"/>
    <property type="evidence" value="ECO:0007669"/>
    <property type="project" value="TreeGrafter"/>
</dbReference>
<keyword evidence="3 5" id="KW-1133">Transmembrane helix</keyword>
<keyword evidence="4 5" id="KW-0472">Membrane</keyword>
<protein>
    <submittedName>
        <fullName evidence="7">4-hydroxybenzoate transporter</fullName>
    </submittedName>
</protein>